<name>A0ABT0IYJ6_9MICO</name>
<evidence type="ECO:0000256" key="1">
    <source>
        <dbReference type="SAM" id="MobiDB-lite"/>
    </source>
</evidence>
<protein>
    <submittedName>
        <fullName evidence="2">5'-nucleotidase</fullName>
    </submittedName>
</protein>
<accession>A0ABT0IYJ6</accession>
<dbReference type="RefSeq" id="WP_416342190.1">
    <property type="nucleotide sequence ID" value="NZ_JALQCY010000001.1"/>
</dbReference>
<dbReference type="PANTHER" id="PTHR31367:SF5">
    <property type="entry name" value="CYTOSOLIC 5'-NUCLEOTIDASE 1A"/>
    <property type="match status" value="1"/>
</dbReference>
<dbReference type="InterPro" id="IPR010394">
    <property type="entry name" value="5-nucleotidase"/>
</dbReference>
<dbReference type="Pfam" id="PF06189">
    <property type="entry name" value="5-nucleotidase"/>
    <property type="match status" value="1"/>
</dbReference>
<organism evidence="2 3">
    <name type="scientific">Isoptericola peretonis</name>
    <dbReference type="NCBI Taxonomy" id="2918523"/>
    <lineage>
        <taxon>Bacteria</taxon>
        <taxon>Bacillati</taxon>
        <taxon>Actinomycetota</taxon>
        <taxon>Actinomycetes</taxon>
        <taxon>Micrococcales</taxon>
        <taxon>Promicromonosporaceae</taxon>
        <taxon>Isoptericola</taxon>
    </lineage>
</organism>
<comment type="caution">
    <text evidence="2">The sequence shown here is derived from an EMBL/GenBank/DDBJ whole genome shotgun (WGS) entry which is preliminary data.</text>
</comment>
<evidence type="ECO:0000313" key="3">
    <source>
        <dbReference type="Proteomes" id="UP001651050"/>
    </source>
</evidence>
<keyword evidence="3" id="KW-1185">Reference proteome</keyword>
<reference evidence="2 3" key="1">
    <citation type="submission" date="2022-02" db="EMBL/GenBank/DDBJ databases">
        <title>The car tank lid bacteriome: a reservoir of bacteria with potential in bioremediation of fuel.</title>
        <authorList>
            <person name="Vidal-Verdu A."/>
            <person name="Gomez-Martinez D."/>
            <person name="Latorre-Perez A."/>
            <person name="Pereto J."/>
            <person name="Porcar M."/>
        </authorList>
    </citation>
    <scope>NUCLEOTIDE SEQUENCE [LARGE SCALE GENOMIC DNA]</scope>
    <source>
        <strain evidence="2 3">4D.3</strain>
    </source>
</reference>
<dbReference type="EMBL" id="JALQCY010000001">
    <property type="protein sequence ID" value="MCK9792315.1"/>
    <property type="molecule type" value="Genomic_DNA"/>
</dbReference>
<dbReference type="PANTHER" id="PTHR31367">
    <property type="entry name" value="CYTOSOLIC 5'-NUCLEOTIDASE 1 FAMILY MEMBER"/>
    <property type="match status" value="1"/>
</dbReference>
<feature type="region of interest" description="Disordered" evidence="1">
    <location>
        <begin position="213"/>
        <end position="254"/>
    </location>
</feature>
<feature type="compositionally biased region" description="Low complexity" evidence="1">
    <location>
        <begin position="226"/>
        <end position="237"/>
    </location>
</feature>
<proteinExistence type="predicted"/>
<sequence>MPYELADRLVVGVASSALFDMAESDAVFRSQGEEAYRLHQEAHIDGTLKPGVAFPFLRRLLALNDLRPDDPLVEVIVLSKNDPSTGLRVMRSIATHGLDITRSVFTQGKAPYDYIPALDMSLFLSGDPTDVRAAVDLGLPAGQVPSSSAATEDDGHELRIAFDFDGVLAADDSERIYQGEGVEKFREHEQEHQAIPLNPGPLSGFLRDVNRIQSVETRARTRTRRTGPGSASRSSRPATHRPTNERYGRSSSGA</sequence>
<dbReference type="Proteomes" id="UP001651050">
    <property type="component" value="Unassembled WGS sequence"/>
</dbReference>
<gene>
    <name evidence="2" type="ORF">M1843_00965</name>
</gene>
<evidence type="ECO:0000313" key="2">
    <source>
        <dbReference type="EMBL" id="MCK9792315.1"/>
    </source>
</evidence>